<dbReference type="RefSeq" id="XP_015606380.1">
    <property type="nucleotide sequence ID" value="XM_015750894.2"/>
</dbReference>
<dbReference type="InterPro" id="IPR001148">
    <property type="entry name" value="CA_dom"/>
</dbReference>
<dbReference type="PROSITE" id="PS51144">
    <property type="entry name" value="ALPHA_CA_2"/>
    <property type="match status" value="1"/>
</dbReference>
<feature type="domain" description="Alpha-carbonic anhydrase" evidence="2">
    <location>
        <begin position="1"/>
        <end position="243"/>
    </location>
</feature>
<evidence type="ECO:0000313" key="3">
    <source>
        <dbReference type="Proteomes" id="UP000694920"/>
    </source>
</evidence>
<dbReference type="InterPro" id="IPR036398">
    <property type="entry name" value="CA_dom_sf"/>
</dbReference>
<dbReference type="Pfam" id="PF00194">
    <property type="entry name" value="Carb_anhydrase"/>
    <property type="match status" value="1"/>
</dbReference>
<dbReference type="GO" id="GO:0008270">
    <property type="term" value="F:zinc ion binding"/>
    <property type="evidence" value="ECO:0007669"/>
    <property type="project" value="InterPro"/>
</dbReference>
<dbReference type="Proteomes" id="UP000694920">
    <property type="component" value="Unplaced"/>
</dbReference>
<dbReference type="GO" id="GO:0005737">
    <property type="term" value="C:cytoplasm"/>
    <property type="evidence" value="ECO:0007669"/>
    <property type="project" value="TreeGrafter"/>
</dbReference>
<dbReference type="GeneID" id="107273081"/>
<keyword evidence="3" id="KW-1185">Reference proteome</keyword>
<dbReference type="PANTHER" id="PTHR18952:SF114">
    <property type="entry name" value="CARBONIC ANHYDRASE 3, ISOFORM A"/>
    <property type="match status" value="1"/>
</dbReference>
<proteinExistence type="inferred from homology"/>
<name>A0AAJ7CB51_CEPCN</name>
<protein>
    <submittedName>
        <fullName evidence="4">Carbonic anhydrase</fullName>
    </submittedName>
</protein>
<dbReference type="AlphaFoldDB" id="A0AAJ7CB51"/>
<comment type="similarity">
    <text evidence="1">Belongs to the alpha-carbonic anhydrase family.</text>
</comment>
<gene>
    <name evidence="4" type="primary">LOC107273081</name>
</gene>
<evidence type="ECO:0000259" key="2">
    <source>
        <dbReference type="PROSITE" id="PS51144"/>
    </source>
</evidence>
<organism evidence="3 4">
    <name type="scientific">Cephus cinctus</name>
    <name type="common">Wheat stem sawfly</name>
    <dbReference type="NCBI Taxonomy" id="211228"/>
    <lineage>
        <taxon>Eukaryota</taxon>
        <taxon>Metazoa</taxon>
        <taxon>Ecdysozoa</taxon>
        <taxon>Arthropoda</taxon>
        <taxon>Hexapoda</taxon>
        <taxon>Insecta</taxon>
        <taxon>Pterygota</taxon>
        <taxon>Neoptera</taxon>
        <taxon>Endopterygota</taxon>
        <taxon>Hymenoptera</taxon>
        <taxon>Cephoidea</taxon>
        <taxon>Cephidae</taxon>
        <taxon>Cephus</taxon>
    </lineage>
</organism>
<sequence length="246" mass="28166">MNLPKYGQSPIDLDNSIVHAVKYPPLILNGYWLNEGEATLTNNGTTAMVTLSGDRIPSTITGGPLFNEEYELHNAHFHWGKENCNGAEHTINGTWFSMEAHCLHWNRKYLTFEDAEKHKDGLVKLGYFFLVNGNNEWDNPMLQKITDNLMYIVEANSEVKIPANSLCWVREALHSPGYYVYYGSRTTWPFKEGIIWIIFPIILSVSANQMDAFRKLKNGEGKCILSNCRCIQLLRGRKIFWALNSM</sequence>
<dbReference type="KEGG" id="ccin:107273081"/>
<evidence type="ECO:0000256" key="1">
    <source>
        <dbReference type="ARBA" id="ARBA00010718"/>
    </source>
</evidence>
<dbReference type="PANTHER" id="PTHR18952">
    <property type="entry name" value="CARBONIC ANHYDRASE"/>
    <property type="match status" value="1"/>
</dbReference>
<dbReference type="InterPro" id="IPR023561">
    <property type="entry name" value="Carbonic_anhydrase_a-class"/>
</dbReference>
<reference evidence="4" key="1">
    <citation type="submission" date="2025-08" db="UniProtKB">
        <authorList>
            <consortium name="RefSeq"/>
        </authorList>
    </citation>
    <scope>IDENTIFICATION</scope>
</reference>
<dbReference type="CDD" id="cd00326">
    <property type="entry name" value="alpha_CA"/>
    <property type="match status" value="1"/>
</dbReference>
<dbReference type="GO" id="GO:0004089">
    <property type="term" value="F:carbonate dehydratase activity"/>
    <property type="evidence" value="ECO:0007669"/>
    <property type="project" value="InterPro"/>
</dbReference>
<dbReference type="SMART" id="SM01057">
    <property type="entry name" value="Carb_anhydrase"/>
    <property type="match status" value="1"/>
</dbReference>
<dbReference type="SUPFAM" id="SSF51069">
    <property type="entry name" value="Carbonic anhydrase"/>
    <property type="match status" value="1"/>
</dbReference>
<dbReference type="Gene3D" id="3.10.200.10">
    <property type="entry name" value="Alpha carbonic anhydrase"/>
    <property type="match status" value="1"/>
</dbReference>
<evidence type="ECO:0000313" key="4">
    <source>
        <dbReference type="RefSeq" id="XP_015606380.1"/>
    </source>
</evidence>
<accession>A0AAJ7CB51</accession>